<organism evidence="2 3">
    <name type="scientific">Nephila pilipes</name>
    <name type="common">Giant wood spider</name>
    <name type="synonym">Nephila maculata</name>
    <dbReference type="NCBI Taxonomy" id="299642"/>
    <lineage>
        <taxon>Eukaryota</taxon>
        <taxon>Metazoa</taxon>
        <taxon>Ecdysozoa</taxon>
        <taxon>Arthropoda</taxon>
        <taxon>Chelicerata</taxon>
        <taxon>Arachnida</taxon>
        <taxon>Araneae</taxon>
        <taxon>Araneomorphae</taxon>
        <taxon>Entelegynae</taxon>
        <taxon>Araneoidea</taxon>
        <taxon>Nephilidae</taxon>
        <taxon>Nephila</taxon>
    </lineage>
</organism>
<proteinExistence type="predicted"/>
<name>A0A8X6PQP6_NEPPI</name>
<reference evidence="2" key="1">
    <citation type="submission" date="2020-08" db="EMBL/GenBank/DDBJ databases">
        <title>Multicomponent nature underlies the extraordinary mechanical properties of spider dragline silk.</title>
        <authorList>
            <person name="Kono N."/>
            <person name="Nakamura H."/>
            <person name="Mori M."/>
            <person name="Yoshida Y."/>
            <person name="Ohtoshi R."/>
            <person name="Malay A.D."/>
            <person name="Moran D.A.P."/>
            <person name="Tomita M."/>
            <person name="Numata K."/>
            <person name="Arakawa K."/>
        </authorList>
    </citation>
    <scope>NUCLEOTIDE SEQUENCE</scope>
</reference>
<keyword evidence="1" id="KW-0175">Coiled coil</keyword>
<dbReference type="OrthoDB" id="10468409at2759"/>
<feature type="non-terminal residue" evidence="2">
    <location>
        <position position="1"/>
    </location>
</feature>
<evidence type="ECO:0000313" key="3">
    <source>
        <dbReference type="Proteomes" id="UP000887013"/>
    </source>
</evidence>
<gene>
    <name evidence="2" type="ORF">NPIL_678401</name>
</gene>
<dbReference type="AlphaFoldDB" id="A0A8X6PQP6"/>
<feature type="coiled-coil region" evidence="1">
    <location>
        <begin position="167"/>
        <end position="194"/>
    </location>
</feature>
<protein>
    <submittedName>
        <fullName evidence="2">Uncharacterized protein</fullName>
    </submittedName>
</protein>
<dbReference type="EMBL" id="BMAW01119305">
    <property type="protein sequence ID" value="GFT83969.1"/>
    <property type="molecule type" value="Genomic_DNA"/>
</dbReference>
<sequence length="230" mass="26659">MIDGRGCCYQGDESRPLTDSHVGSVKLECHVILGDSLRKYAQLDCSCKCWIRCQDTKKCVKWHSFIHNIANSVSLHSSELSSLRDILVNTYSSCCEPFSSSSYSSEKTIPEYDLKCVTSNRLLTNSSYCGSNWRQECCLVFCLDNQNRSVCSSFKPDIPLNDFPIFITKDKQLLRRHEENTKEEEEKRNFIRARRSSEFRPPYRIEVLENFEEIAVLQPFNLSVRLLDRN</sequence>
<keyword evidence="3" id="KW-1185">Reference proteome</keyword>
<evidence type="ECO:0000313" key="2">
    <source>
        <dbReference type="EMBL" id="GFT83969.1"/>
    </source>
</evidence>
<dbReference type="Proteomes" id="UP000887013">
    <property type="component" value="Unassembled WGS sequence"/>
</dbReference>
<accession>A0A8X6PQP6</accession>
<comment type="caution">
    <text evidence="2">The sequence shown here is derived from an EMBL/GenBank/DDBJ whole genome shotgun (WGS) entry which is preliminary data.</text>
</comment>
<evidence type="ECO:0000256" key="1">
    <source>
        <dbReference type="SAM" id="Coils"/>
    </source>
</evidence>